<keyword evidence="1 2" id="KW-0430">Lectin</keyword>
<dbReference type="GO" id="GO:0030246">
    <property type="term" value="F:carbohydrate binding"/>
    <property type="evidence" value="ECO:0007669"/>
    <property type="project" value="UniProtKB-UniRule"/>
</dbReference>
<feature type="domain" description="Galectin" evidence="3">
    <location>
        <begin position="1"/>
        <end position="57"/>
    </location>
</feature>
<organism evidence="4 5">
    <name type="scientific">Romanomermis culicivorax</name>
    <name type="common">Nematode worm</name>
    <dbReference type="NCBI Taxonomy" id="13658"/>
    <lineage>
        <taxon>Eukaryota</taxon>
        <taxon>Metazoa</taxon>
        <taxon>Ecdysozoa</taxon>
        <taxon>Nematoda</taxon>
        <taxon>Enoplea</taxon>
        <taxon>Dorylaimia</taxon>
        <taxon>Mermithida</taxon>
        <taxon>Mermithoidea</taxon>
        <taxon>Mermithidae</taxon>
        <taxon>Romanomermis</taxon>
    </lineage>
</organism>
<dbReference type="Gene3D" id="2.60.120.200">
    <property type="match status" value="1"/>
</dbReference>
<evidence type="ECO:0000313" key="4">
    <source>
        <dbReference type="Proteomes" id="UP000887565"/>
    </source>
</evidence>
<dbReference type="Proteomes" id="UP000887565">
    <property type="component" value="Unplaced"/>
</dbReference>
<reference evidence="5" key="1">
    <citation type="submission" date="2022-11" db="UniProtKB">
        <authorList>
            <consortium name="WormBaseParasite"/>
        </authorList>
    </citation>
    <scope>IDENTIFICATION</scope>
</reference>
<evidence type="ECO:0000259" key="3">
    <source>
        <dbReference type="PROSITE" id="PS51304"/>
    </source>
</evidence>
<dbReference type="Pfam" id="PF00337">
    <property type="entry name" value="Gal-bind_lectin"/>
    <property type="match status" value="1"/>
</dbReference>
<dbReference type="InterPro" id="IPR001079">
    <property type="entry name" value="Galectin_CRD"/>
</dbReference>
<dbReference type="WBParaSite" id="nRc.2.0.1.t29528-RA">
    <property type="protein sequence ID" value="nRc.2.0.1.t29528-RA"/>
    <property type="gene ID" value="nRc.2.0.1.g29528"/>
</dbReference>
<evidence type="ECO:0000256" key="2">
    <source>
        <dbReference type="RuleBase" id="RU102079"/>
    </source>
</evidence>
<dbReference type="SUPFAM" id="SSF49899">
    <property type="entry name" value="Concanavalin A-like lectins/glucanases"/>
    <property type="match status" value="1"/>
</dbReference>
<name>A0A915JTV1_ROMCU</name>
<proteinExistence type="predicted"/>
<dbReference type="AlphaFoldDB" id="A0A915JTV1"/>
<dbReference type="PROSITE" id="PS51304">
    <property type="entry name" value="GALECTIN"/>
    <property type="match status" value="1"/>
</dbReference>
<evidence type="ECO:0000256" key="1">
    <source>
        <dbReference type="ARBA" id="ARBA00022734"/>
    </source>
</evidence>
<evidence type="ECO:0000313" key="5">
    <source>
        <dbReference type="WBParaSite" id="nRc.2.0.1.t29528-RA"/>
    </source>
</evidence>
<keyword evidence="4" id="KW-1185">Reference proteome</keyword>
<protein>
    <recommendedName>
        <fullName evidence="2">Galectin</fullName>
    </recommendedName>
</protein>
<sequence length="77" mass="8931">FVINLATSSSIEDCKDLVLHVFLNGKSLGSFDYRQPIATISHVQILGDLVLNAVGWEGNYYKFKFLKCKFWFLWEKK</sequence>
<dbReference type="InterPro" id="IPR013320">
    <property type="entry name" value="ConA-like_dom_sf"/>
</dbReference>
<accession>A0A915JTV1</accession>